<dbReference type="AlphaFoldDB" id="A0AAE3FYH7"/>
<keyword evidence="2" id="KW-0812">Transmembrane</keyword>
<evidence type="ECO:0000256" key="2">
    <source>
        <dbReference type="SAM" id="Phobius"/>
    </source>
</evidence>
<keyword evidence="2" id="KW-1133">Transmembrane helix</keyword>
<dbReference type="RefSeq" id="WP_250584755.1">
    <property type="nucleotide sequence ID" value="NZ_JAKRVX010000004.1"/>
</dbReference>
<evidence type="ECO:0000313" key="3">
    <source>
        <dbReference type="EMBL" id="MCL9817545.1"/>
    </source>
</evidence>
<comment type="caution">
    <text evidence="3">The sequence shown here is derived from an EMBL/GenBank/DDBJ whole genome shotgun (WGS) entry which is preliminary data.</text>
</comment>
<protein>
    <submittedName>
        <fullName evidence="3">Uncharacterized protein</fullName>
    </submittedName>
</protein>
<name>A0AAE3FYH7_9EURY</name>
<reference evidence="3" key="2">
    <citation type="submission" date="2022-02" db="EMBL/GenBank/DDBJ databases">
        <authorList>
            <person name="Elcheninov A.G."/>
            <person name="Sorokin D.Y."/>
            <person name="Kublanov I.V."/>
        </authorList>
    </citation>
    <scope>NUCLEOTIDE SEQUENCE</scope>
    <source>
        <strain evidence="3">AArc-St2</strain>
    </source>
</reference>
<accession>A0AAE3FYH7</accession>
<feature type="transmembrane region" description="Helical" evidence="2">
    <location>
        <begin position="62"/>
        <end position="84"/>
    </location>
</feature>
<dbReference type="EMBL" id="JAKRVX010000004">
    <property type="protein sequence ID" value="MCL9817545.1"/>
    <property type="molecule type" value="Genomic_DNA"/>
</dbReference>
<evidence type="ECO:0000313" key="4">
    <source>
        <dbReference type="Proteomes" id="UP001203207"/>
    </source>
</evidence>
<gene>
    <name evidence="3" type="ORF">AArcSt2_11375</name>
</gene>
<reference evidence="3" key="1">
    <citation type="journal article" date="2022" name="Syst. Appl. Microbiol.">
        <title>Natronocalculus amylovorans gen. nov., sp. nov., and Natranaeroarchaeum aerophilus sp. nov., dominant culturable amylolytic natronoarchaea from hypersaline soda lakes in southwestern Siberia.</title>
        <authorList>
            <person name="Sorokin D.Y."/>
            <person name="Elcheninov A.G."/>
            <person name="Khizhniak T.V."/>
            <person name="Koenen M."/>
            <person name="Bale N.J."/>
            <person name="Damste J.S.S."/>
            <person name="Kublanov I.V."/>
        </authorList>
    </citation>
    <scope>NUCLEOTIDE SEQUENCE</scope>
    <source>
        <strain evidence="3">AArc-St2</strain>
    </source>
</reference>
<keyword evidence="2" id="KW-0472">Membrane</keyword>
<organism evidence="3 4">
    <name type="scientific">Natronocalculus amylovorans</name>
    <dbReference type="NCBI Taxonomy" id="2917812"/>
    <lineage>
        <taxon>Archaea</taxon>
        <taxon>Methanobacteriati</taxon>
        <taxon>Methanobacteriota</taxon>
        <taxon>Stenosarchaea group</taxon>
        <taxon>Halobacteria</taxon>
        <taxon>Halobacteriales</taxon>
        <taxon>Haloferacaceae</taxon>
        <taxon>Natronocalculus</taxon>
    </lineage>
</organism>
<evidence type="ECO:0000256" key="1">
    <source>
        <dbReference type="SAM" id="MobiDB-lite"/>
    </source>
</evidence>
<dbReference type="Proteomes" id="UP001203207">
    <property type="component" value="Unassembled WGS sequence"/>
</dbReference>
<feature type="transmembrane region" description="Helical" evidence="2">
    <location>
        <begin position="25"/>
        <end position="42"/>
    </location>
</feature>
<keyword evidence="4" id="KW-1185">Reference proteome</keyword>
<feature type="region of interest" description="Disordered" evidence="1">
    <location>
        <begin position="1"/>
        <end position="21"/>
    </location>
</feature>
<proteinExistence type="predicted"/>
<sequence>MSDDWADDPQFPTPQPGPSGDRLKVRFAISLLVAIAQLLIFWDLVLSSLQFIWPPTEPRTQWVTFVLVSVGSFTVISVLIGTLIGDQLYDRWLKNVM</sequence>